<evidence type="ECO:0000256" key="1">
    <source>
        <dbReference type="ARBA" id="ARBA00001974"/>
    </source>
</evidence>
<evidence type="ECO:0000256" key="5">
    <source>
        <dbReference type="RuleBase" id="RU362125"/>
    </source>
</evidence>
<keyword evidence="5" id="KW-0560">Oxidoreductase</keyword>
<dbReference type="InterPro" id="IPR046373">
    <property type="entry name" value="Acyl-CoA_Oxase/DH_mid-dom_sf"/>
</dbReference>
<evidence type="ECO:0000256" key="3">
    <source>
        <dbReference type="ARBA" id="ARBA00022630"/>
    </source>
</evidence>
<sequence>MLFGRQTRGVASAAGLLTSQSPKTSARIARTQQQRLASSSAINLYGDEKNLKFQLFDVLNVEENLFNKSARYGDASREIFEDALATSLKIAENDFAPHNRQNDLQEPKFVAGGEVEINDGVKPALEAFRNAGLFGAHADYERGGMQLPTVVTNALLLPLYAANVGTTTFPFLTIAAGNMLNAVGSEEQKQKYLVPMIEGRYYGTMNLSEPQAGSSLGDITCKAFPREDGTWSIKGTKMWISGGEHPLSENIVHMVLAKVSDPKYPDRTEPGVKGISLFIVPKYRINDDGSLGEKNGIELAGLNKKMGWRGITNTVLNYGEDKESIGELVGEEGRGLATMFLMMNEARVTIGLCASALGYAGFAASLSYALERRQGRPVKGKDPSADQVPIIQHSDVRRMLLAQKAYSEGSISLCLYGSLLVDELHDPSHLSSQEAEDKALLLDILTPIIKSWPSEWALEANKWAIQVHGGYGYTRDYPVEQLYRDNRLNMIHEGTNAIQSIDLLGRKVHMQKGRAFRIWVQTMLKDQDAALKLGQDLGNEGLTERAKSLKEAIERLQETTECLASVEDPDLMLANSHEYLNMAGHVAVAWRLLVTEAAAVRARDAGREDSDFFESKSVVAKWFFKHELPKTEHQAKLLTALEDTNLTVSPDILCA</sequence>
<dbReference type="AlphaFoldDB" id="A0A2R5GT86"/>
<dbReference type="PANTHER" id="PTHR42803:SF3">
    <property type="entry name" value="ACYL-COA DEHYDROGENASE-RELATED"/>
    <property type="match status" value="1"/>
</dbReference>
<evidence type="ECO:0000313" key="11">
    <source>
        <dbReference type="EMBL" id="GBG31094.1"/>
    </source>
</evidence>
<dbReference type="Gene3D" id="1.10.540.10">
    <property type="entry name" value="Acyl-CoA dehydrogenase/oxidase, N-terminal domain"/>
    <property type="match status" value="1"/>
</dbReference>
<dbReference type="InParanoid" id="A0A2R5GT86"/>
<comment type="cofactor">
    <cofactor evidence="1 5">
        <name>FAD</name>
        <dbReference type="ChEBI" id="CHEBI:57692"/>
    </cofactor>
</comment>
<dbReference type="InterPro" id="IPR052166">
    <property type="entry name" value="Diverse_Acyl-CoA_DH"/>
</dbReference>
<keyword evidence="12" id="KW-1185">Reference proteome</keyword>
<keyword evidence="3 5" id="KW-0285">Flavoprotein</keyword>
<dbReference type="Proteomes" id="UP000241890">
    <property type="component" value="Unassembled WGS sequence"/>
</dbReference>
<keyword evidence="6" id="KW-1133">Transmembrane helix</keyword>
<dbReference type="SUPFAM" id="SSF47203">
    <property type="entry name" value="Acyl-CoA dehydrogenase C-terminal domain-like"/>
    <property type="match status" value="1"/>
</dbReference>
<protein>
    <submittedName>
        <fullName evidence="11">Acyl-CoA dehydrogenase, short-chain specific</fullName>
    </submittedName>
</protein>
<dbReference type="InterPro" id="IPR036250">
    <property type="entry name" value="AcylCo_DH-like_C"/>
</dbReference>
<comment type="similarity">
    <text evidence="2 5">Belongs to the acyl-CoA dehydrogenase family.</text>
</comment>
<accession>A0A2R5GT86</accession>
<evidence type="ECO:0000256" key="2">
    <source>
        <dbReference type="ARBA" id="ARBA00009347"/>
    </source>
</evidence>
<reference evidence="11 12" key="1">
    <citation type="submission" date="2017-12" db="EMBL/GenBank/DDBJ databases">
        <title>Sequencing, de novo assembly and annotation of complete genome of a new Thraustochytrid species, strain FCC1311.</title>
        <authorList>
            <person name="Sedici K."/>
            <person name="Godart F."/>
            <person name="Aiese Cigliano R."/>
            <person name="Sanseverino W."/>
            <person name="Barakat M."/>
            <person name="Ortet P."/>
            <person name="Marechal E."/>
            <person name="Cagnac O."/>
            <person name="Amato A."/>
        </authorList>
    </citation>
    <scope>NUCLEOTIDE SEQUENCE [LARGE SCALE GENOMIC DNA]</scope>
</reference>
<dbReference type="InterPro" id="IPR006091">
    <property type="entry name" value="Acyl-CoA_Oxase/DH_mid-dom"/>
</dbReference>
<dbReference type="PANTHER" id="PTHR42803">
    <property type="entry name" value="ACYL-COA DEHYDROGENASE"/>
    <property type="match status" value="1"/>
</dbReference>
<evidence type="ECO:0000259" key="9">
    <source>
        <dbReference type="Pfam" id="PF02771"/>
    </source>
</evidence>
<dbReference type="OrthoDB" id="10251155at2759"/>
<keyword evidence="6" id="KW-0812">Transmembrane</keyword>
<dbReference type="Gene3D" id="1.20.140.10">
    <property type="entry name" value="Butyryl-CoA Dehydrogenase, subunit A, domain 3"/>
    <property type="match status" value="1"/>
</dbReference>
<keyword evidence="6" id="KW-0472">Membrane</keyword>
<name>A0A2R5GT86_9STRA</name>
<dbReference type="SUPFAM" id="SSF56645">
    <property type="entry name" value="Acyl-CoA dehydrogenase NM domain-like"/>
    <property type="match status" value="1"/>
</dbReference>
<dbReference type="GO" id="GO:0016627">
    <property type="term" value="F:oxidoreductase activity, acting on the CH-CH group of donors"/>
    <property type="evidence" value="ECO:0007669"/>
    <property type="project" value="InterPro"/>
</dbReference>
<dbReference type="Pfam" id="PF00441">
    <property type="entry name" value="Acyl-CoA_dh_1"/>
    <property type="match status" value="1"/>
</dbReference>
<proteinExistence type="inferred from homology"/>
<dbReference type="Pfam" id="PF02770">
    <property type="entry name" value="Acyl-CoA_dh_M"/>
    <property type="match status" value="1"/>
</dbReference>
<feature type="domain" description="Acyl-CoA dehydrogenase/oxidase N-terminal" evidence="9">
    <location>
        <begin position="123"/>
        <end position="199"/>
    </location>
</feature>
<dbReference type="GO" id="GO:0050660">
    <property type="term" value="F:flavin adenine dinucleotide binding"/>
    <property type="evidence" value="ECO:0007669"/>
    <property type="project" value="InterPro"/>
</dbReference>
<evidence type="ECO:0000256" key="6">
    <source>
        <dbReference type="SAM" id="Phobius"/>
    </source>
</evidence>
<evidence type="ECO:0000259" key="10">
    <source>
        <dbReference type="Pfam" id="PF12806"/>
    </source>
</evidence>
<feature type="domain" description="Acyl-CoA dehydrogenase/oxidase C-terminal" evidence="7">
    <location>
        <begin position="333"/>
        <end position="500"/>
    </location>
</feature>
<feature type="transmembrane region" description="Helical" evidence="6">
    <location>
        <begin position="348"/>
        <end position="370"/>
    </location>
</feature>
<dbReference type="Pfam" id="PF12806">
    <property type="entry name" value="Acyl-CoA_dh_C"/>
    <property type="match status" value="1"/>
</dbReference>
<comment type="caution">
    <text evidence="11">The sequence shown here is derived from an EMBL/GenBank/DDBJ whole genome shotgun (WGS) entry which is preliminary data.</text>
</comment>
<dbReference type="InterPro" id="IPR009100">
    <property type="entry name" value="AcylCoA_DH/oxidase_NM_dom_sf"/>
</dbReference>
<feature type="domain" description="Acyl-CoA oxidase/dehydrogenase middle" evidence="8">
    <location>
        <begin position="205"/>
        <end position="312"/>
    </location>
</feature>
<gene>
    <name evidence="11" type="ORF">FCC1311_076841</name>
</gene>
<dbReference type="Pfam" id="PF02771">
    <property type="entry name" value="Acyl-CoA_dh_N"/>
    <property type="match status" value="1"/>
</dbReference>
<organism evidence="11 12">
    <name type="scientific">Hondaea fermentalgiana</name>
    <dbReference type="NCBI Taxonomy" id="2315210"/>
    <lineage>
        <taxon>Eukaryota</taxon>
        <taxon>Sar</taxon>
        <taxon>Stramenopiles</taxon>
        <taxon>Bigyra</taxon>
        <taxon>Labyrinthulomycetes</taxon>
        <taxon>Thraustochytrida</taxon>
        <taxon>Thraustochytriidae</taxon>
        <taxon>Hondaea</taxon>
    </lineage>
</organism>
<dbReference type="InterPro" id="IPR037069">
    <property type="entry name" value="AcylCoA_DH/ox_N_sf"/>
</dbReference>
<dbReference type="InterPro" id="IPR025878">
    <property type="entry name" value="Acyl-CoA_dh-like_C_dom"/>
</dbReference>
<keyword evidence="4 5" id="KW-0274">FAD</keyword>
<dbReference type="InterPro" id="IPR013786">
    <property type="entry name" value="AcylCoA_DH/ox_N"/>
</dbReference>
<evidence type="ECO:0000313" key="12">
    <source>
        <dbReference type="Proteomes" id="UP000241890"/>
    </source>
</evidence>
<evidence type="ECO:0000259" key="8">
    <source>
        <dbReference type="Pfam" id="PF02770"/>
    </source>
</evidence>
<feature type="domain" description="Acetyl-CoA dehydrogenase-like C-terminal" evidence="10">
    <location>
        <begin position="539"/>
        <end position="645"/>
    </location>
</feature>
<dbReference type="EMBL" id="BEYU01000090">
    <property type="protein sequence ID" value="GBG31094.1"/>
    <property type="molecule type" value="Genomic_DNA"/>
</dbReference>
<evidence type="ECO:0000259" key="7">
    <source>
        <dbReference type="Pfam" id="PF00441"/>
    </source>
</evidence>
<dbReference type="InterPro" id="IPR009075">
    <property type="entry name" value="AcylCo_DH/oxidase_C"/>
</dbReference>
<dbReference type="Gene3D" id="2.40.110.10">
    <property type="entry name" value="Butyryl-CoA Dehydrogenase, subunit A, domain 2"/>
    <property type="match status" value="1"/>
</dbReference>
<evidence type="ECO:0000256" key="4">
    <source>
        <dbReference type="ARBA" id="ARBA00022827"/>
    </source>
</evidence>